<dbReference type="Proteomes" id="UP000297597">
    <property type="component" value="Unassembled WGS sequence"/>
</dbReference>
<dbReference type="AlphaFoldDB" id="A0A4Y7RTA5"/>
<feature type="domain" description="Orn/Lys/Arg decarboxylase C-terminal" evidence="7">
    <location>
        <begin position="400"/>
        <end position="459"/>
    </location>
</feature>
<comment type="cofactor">
    <cofactor evidence="1">
        <name>pyridoxal 5'-phosphate</name>
        <dbReference type="ChEBI" id="CHEBI:597326"/>
    </cofactor>
</comment>
<dbReference type="PANTHER" id="PTHR43277">
    <property type="entry name" value="ARGININE DECARBOXYLASE"/>
    <property type="match status" value="1"/>
</dbReference>
<protein>
    <submittedName>
        <fullName evidence="8">Arginine decarboxylase</fullName>
        <ecNumber evidence="8">4.1.1.19</ecNumber>
    </submittedName>
</protein>
<dbReference type="InterPro" id="IPR000310">
    <property type="entry name" value="Orn/Lys/Arg_deCO2ase_major_dom"/>
</dbReference>
<evidence type="ECO:0000256" key="1">
    <source>
        <dbReference type="ARBA" id="ARBA00001933"/>
    </source>
</evidence>
<evidence type="ECO:0000259" key="7">
    <source>
        <dbReference type="Pfam" id="PF03711"/>
    </source>
</evidence>
<dbReference type="EMBL" id="QFFZ01000008">
    <property type="protein sequence ID" value="TEB12215.1"/>
    <property type="molecule type" value="Genomic_DNA"/>
</dbReference>
<dbReference type="InterPro" id="IPR015424">
    <property type="entry name" value="PyrdxlP-dep_Trfase"/>
</dbReference>
<evidence type="ECO:0000256" key="5">
    <source>
        <dbReference type="ARBA" id="ARBA00023239"/>
    </source>
</evidence>
<evidence type="ECO:0000313" key="8">
    <source>
        <dbReference type="EMBL" id="TEB12215.1"/>
    </source>
</evidence>
<sequence length="479" mass="51297">MRRRQDRAPLFEALVRHNAKNPAGFHIPGHRQGQALPPELGERAIFAFDLTELPGLDDLHNPHGPIAESQALAAEIYGADRSFFLVNGTSVGIQALLTAQAGNREVIVPRNVHRSVLGGLVIAGADPVYVLPEIMPGFEVDCGVPPLRIRQALEGHPGAAAVLAVCPNFYGVLCDLDGQASAAHEADKPVLVDEAHGAHLRFHPGLPEDAMAAGADAAVQSTHKLGGSLGQSSILHLKGEIVDSDAVAAALRLLQTTSPSYLLMVSLDLARRQLAVQGEYLLDKTLALSRYTRERLAGIKGLRVLTEENLPEGFLRLDPTKLVISVRGLGLTGFQVSGLLARRYHVFVEMADACNIVAFVSIGSTREECDALASALEDIAARDKLPAAAVLPGAPAGFKKRMKPREAWFARSRQVPLAEARGRISAETVAVYPPGIPAVNPGEEITAEIHEYLTLVSRMRLPCQGMSDPALKSIKIVIE</sequence>
<comment type="similarity">
    <text evidence="2">Belongs to the Orn/Lys/Arg decarboxylase class-I family.</text>
</comment>
<dbReference type="Pfam" id="PF01276">
    <property type="entry name" value="OKR_DC_1"/>
    <property type="match status" value="1"/>
</dbReference>
<evidence type="ECO:0000256" key="4">
    <source>
        <dbReference type="ARBA" id="ARBA00022898"/>
    </source>
</evidence>
<dbReference type="SUPFAM" id="SSF55904">
    <property type="entry name" value="Ornithine decarboxylase C-terminal domain"/>
    <property type="match status" value="1"/>
</dbReference>
<dbReference type="InterPro" id="IPR015421">
    <property type="entry name" value="PyrdxlP-dep_Trfase_major"/>
</dbReference>
<evidence type="ECO:0000313" key="9">
    <source>
        <dbReference type="Proteomes" id="UP000297597"/>
    </source>
</evidence>
<comment type="caution">
    <text evidence="8">The sequence shown here is derived from an EMBL/GenBank/DDBJ whole genome shotgun (WGS) entry which is preliminary data.</text>
</comment>
<gene>
    <name evidence="8" type="primary">speA_2</name>
    <name evidence="8" type="ORF">Pmgp_01106</name>
</gene>
<reference evidence="8 9" key="1">
    <citation type="journal article" date="2018" name="Environ. Microbiol.">
        <title>Novel energy conservation strategies and behaviour of Pelotomaculum schinkii driving syntrophic propionate catabolism.</title>
        <authorList>
            <person name="Hidalgo-Ahumada C.A.P."/>
            <person name="Nobu M.K."/>
            <person name="Narihiro T."/>
            <person name="Tamaki H."/>
            <person name="Liu W.T."/>
            <person name="Kamagata Y."/>
            <person name="Stams A.J.M."/>
            <person name="Imachi H."/>
            <person name="Sousa D.Z."/>
        </authorList>
    </citation>
    <scope>NUCLEOTIDE SEQUENCE [LARGE SCALE GENOMIC DNA]</scope>
    <source>
        <strain evidence="8 9">MGP</strain>
    </source>
</reference>
<dbReference type="InterPro" id="IPR036633">
    <property type="entry name" value="Prn/Lys/Arg_de-COase_C_sf"/>
</dbReference>
<dbReference type="InterPro" id="IPR052357">
    <property type="entry name" value="Orn_Lys_Arg_decarboxylase-I"/>
</dbReference>
<dbReference type="SUPFAM" id="SSF53383">
    <property type="entry name" value="PLP-dependent transferases"/>
    <property type="match status" value="1"/>
</dbReference>
<dbReference type="InterPro" id="IPR008286">
    <property type="entry name" value="Prn/Lys/Arg_de-COase_C"/>
</dbReference>
<accession>A0A4Y7RTA5</accession>
<dbReference type="Pfam" id="PF03711">
    <property type="entry name" value="OKR_DC_1_C"/>
    <property type="match status" value="1"/>
</dbReference>
<feature type="domain" description="Orn/Lys/Arg decarboxylases family 1 pyridoxal-P attachment site" evidence="6">
    <location>
        <begin position="9"/>
        <end position="367"/>
    </location>
</feature>
<organism evidence="8 9">
    <name type="scientific">Pelotomaculum propionicicum</name>
    <dbReference type="NCBI Taxonomy" id="258475"/>
    <lineage>
        <taxon>Bacteria</taxon>
        <taxon>Bacillati</taxon>
        <taxon>Bacillota</taxon>
        <taxon>Clostridia</taxon>
        <taxon>Eubacteriales</taxon>
        <taxon>Desulfotomaculaceae</taxon>
        <taxon>Pelotomaculum</taxon>
    </lineage>
</organism>
<dbReference type="EC" id="4.1.1.19" evidence="8"/>
<evidence type="ECO:0000259" key="6">
    <source>
        <dbReference type="Pfam" id="PF01276"/>
    </source>
</evidence>
<evidence type="ECO:0000256" key="2">
    <source>
        <dbReference type="ARBA" id="ARBA00010671"/>
    </source>
</evidence>
<keyword evidence="3" id="KW-0210">Decarboxylase</keyword>
<evidence type="ECO:0000256" key="3">
    <source>
        <dbReference type="ARBA" id="ARBA00022793"/>
    </source>
</evidence>
<dbReference type="Gene3D" id="3.90.100.10">
    <property type="entry name" value="Orn/Lys/Arg decarboxylase, C-terminal domain"/>
    <property type="match status" value="1"/>
</dbReference>
<dbReference type="PANTHER" id="PTHR43277:SF4">
    <property type="entry name" value="ARGININE DECARBOXYLASE"/>
    <property type="match status" value="1"/>
</dbReference>
<keyword evidence="9" id="KW-1185">Reference proteome</keyword>
<keyword evidence="5 8" id="KW-0456">Lyase</keyword>
<keyword evidence="4" id="KW-0663">Pyridoxal phosphate</keyword>
<dbReference type="GO" id="GO:0008792">
    <property type="term" value="F:arginine decarboxylase activity"/>
    <property type="evidence" value="ECO:0007669"/>
    <property type="project" value="UniProtKB-EC"/>
</dbReference>
<dbReference type="Gene3D" id="3.40.640.10">
    <property type="entry name" value="Type I PLP-dependent aspartate aminotransferase-like (Major domain)"/>
    <property type="match status" value="1"/>
</dbReference>
<name>A0A4Y7RTA5_9FIRM</name>
<proteinExistence type="inferred from homology"/>
<dbReference type="RefSeq" id="WP_243119741.1">
    <property type="nucleotide sequence ID" value="NZ_QFFZ01000008.1"/>
</dbReference>